<gene>
    <name evidence="2" type="ORF">FB554_0304</name>
</gene>
<evidence type="ECO:0000259" key="1">
    <source>
        <dbReference type="Pfam" id="PF13452"/>
    </source>
</evidence>
<reference evidence="2 3" key="1">
    <citation type="submission" date="2019-06" db="EMBL/GenBank/DDBJ databases">
        <title>Sequencing the genomes of 1000 actinobacteria strains.</title>
        <authorList>
            <person name="Klenk H.-P."/>
        </authorList>
    </citation>
    <scope>NUCLEOTIDE SEQUENCE [LARGE SCALE GENOMIC DNA]</scope>
    <source>
        <strain evidence="2 3">DSM 24617</strain>
    </source>
</reference>
<dbReference type="GO" id="GO:0019171">
    <property type="term" value="F:(3R)-hydroxyacyl-[acyl-carrier-protein] dehydratase activity"/>
    <property type="evidence" value="ECO:0007669"/>
    <property type="project" value="TreeGrafter"/>
</dbReference>
<evidence type="ECO:0000313" key="3">
    <source>
        <dbReference type="Proteomes" id="UP000318336"/>
    </source>
</evidence>
<keyword evidence="3" id="KW-1185">Reference proteome</keyword>
<sequence length="147" mass="15337">MPVNAAVEGRQYPPTEPYQVSRAKIAEFAAAVGATDPLHTDPEAARAAGYADVVAPPTFLVSVAQQGEAAAIVDPEAGIDFTRLVHGEQAFEHHRPAIAGDEVTAQTTVTKVRTAGGHSMVTLTTEVRAGEDPVCTTTSVMVVRGES</sequence>
<dbReference type="RefSeq" id="WP_142004320.1">
    <property type="nucleotide sequence ID" value="NZ_CAJTBP010000001.1"/>
</dbReference>
<name>A0A542X8M8_9MICO</name>
<dbReference type="Gene3D" id="3.10.129.10">
    <property type="entry name" value="Hotdog Thioesterase"/>
    <property type="match status" value="1"/>
</dbReference>
<comment type="caution">
    <text evidence="2">The sequence shown here is derived from an EMBL/GenBank/DDBJ whole genome shotgun (WGS) entry which is preliminary data.</text>
</comment>
<dbReference type="SUPFAM" id="SSF54637">
    <property type="entry name" value="Thioesterase/thiol ester dehydrase-isomerase"/>
    <property type="match status" value="1"/>
</dbReference>
<accession>A0A542X8M8</accession>
<protein>
    <submittedName>
        <fullName evidence="2">Acyl dehydratase</fullName>
    </submittedName>
</protein>
<dbReference type="EMBL" id="VFOK01000001">
    <property type="protein sequence ID" value="TQL32185.1"/>
    <property type="molecule type" value="Genomic_DNA"/>
</dbReference>
<dbReference type="GO" id="GO:0006633">
    <property type="term" value="P:fatty acid biosynthetic process"/>
    <property type="evidence" value="ECO:0007669"/>
    <property type="project" value="TreeGrafter"/>
</dbReference>
<dbReference type="InterPro" id="IPR029069">
    <property type="entry name" value="HotDog_dom_sf"/>
</dbReference>
<dbReference type="InterPro" id="IPR050965">
    <property type="entry name" value="UPF0336/Enoyl-CoA_hydratase"/>
</dbReference>
<dbReference type="OrthoDB" id="5415111at2"/>
<organism evidence="2 3">
    <name type="scientific">Barrientosiimonas humi</name>
    <dbReference type="NCBI Taxonomy" id="999931"/>
    <lineage>
        <taxon>Bacteria</taxon>
        <taxon>Bacillati</taxon>
        <taxon>Actinomycetota</taxon>
        <taxon>Actinomycetes</taxon>
        <taxon>Micrococcales</taxon>
        <taxon>Dermacoccaceae</taxon>
        <taxon>Barrientosiimonas</taxon>
    </lineage>
</organism>
<proteinExistence type="predicted"/>
<dbReference type="Pfam" id="PF13452">
    <property type="entry name" value="FAS1_DH_region"/>
    <property type="match status" value="1"/>
</dbReference>
<dbReference type="Proteomes" id="UP000318336">
    <property type="component" value="Unassembled WGS sequence"/>
</dbReference>
<dbReference type="InterPro" id="IPR039569">
    <property type="entry name" value="FAS1-like_DH_region"/>
</dbReference>
<dbReference type="PIRSF" id="PIRSF018072">
    <property type="entry name" value="UCP018072"/>
    <property type="match status" value="1"/>
</dbReference>
<feature type="domain" description="FAS1-like dehydratase" evidence="1">
    <location>
        <begin position="9"/>
        <end position="136"/>
    </location>
</feature>
<dbReference type="PANTHER" id="PTHR43437:SF3">
    <property type="entry name" value="HYDROXYACYL-THIOESTER DEHYDRATASE TYPE 2, MITOCHONDRIAL"/>
    <property type="match status" value="1"/>
</dbReference>
<evidence type="ECO:0000313" key="2">
    <source>
        <dbReference type="EMBL" id="TQL32185.1"/>
    </source>
</evidence>
<dbReference type="CDD" id="cd03441">
    <property type="entry name" value="R_hydratase_like"/>
    <property type="match status" value="1"/>
</dbReference>
<dbReference type="InterPro" id="IPR016709">
    <property type="entry name" value="HadA-like"/>
</dbReference>
<dbReference type="AlphaFoldDB" id="A0A542X8M8"/>
<dbReference type="PANTHER" id="PTHR43437">
    <property type="entry name" value="HYDROXYACYL-THIOESTER DEHYDRATASE TYPE 2, MITOCHONDRIAL-RELATED"/>
    <property type="match status" value="1"/>
</dbReference>